<dbReference type="PANTHER" id="PTHR39112">
    <property type="entry name" value="PROTEIN RALF-LIKE 27-RELATED"/>
    <property type="match status" value="1"/>
</dbReference>
<dbReference type="GO" id="GO:0005179">
    <property type="term" value="F:hormone activity"/>
    <property type="evidence" value="ECO:0007669"/>
    <property type="project" value="UniProtKB-KW"/>
</dbReference>
<organism evidence="8 9">
    <name type="scientific">Coffea canephora</name>
    <name type="common">Robusta coffee</name>
    <dbReference type="NCBI Taxonomy" id="49390"/>
    <lineage>
        <taxon>Eukaryota</taxon>
        <taxon>Viridiplantae</taxon>
        <taxon>Streptophyta</taxon>
        <taxon>Embryophyta</taxon>
        <taxon>Tracheophyta</taxon>
        <taxon>Spermatophyta</taxon>
        <taxon>Magnoliopsida</taxon>
        <taxon>eudicotyledons</taxon>
        <taxon>Gunneridae</taxon>
        <taxon>Pentapetalae</taxon>
        <taxon>asterids</taxon>
        <taxon>lamiids</taxon>
        <taxon>Gentianales</taxon>
        <taxon>Rubiaceae</taxon>
        <taxon>Ixoroideae</taxon>
        <taxon>Gardenieae complex</taxon>
        <taxon>Bertiereae - Coffeeae clade</taxon>
        <taxon>Coffeeae</taxon>
        <taxon>Coffea</taxon>
    </lineage>
</organism>
<evidence type="ECO:0000256" key="4">
    <source>
        <dbReference type="ARBA" id="ARBA00022702"/>
    </source>
</evidence>
<dbReference type="PANTHER" id="PTHR39112:SF1">
    <property type="entry name" value="PROTEIN RALF-LIKE 27"/>
    <property type="match status" value="1"/>
</dbReference>
<protein>
    <submittedName>
        <fullName evidence="8">Uncharacterized protein</fullName>
    </submittedName>
</protein>
<dbReference type="Proteomes" id="UP000295252">
    <property type="component" value="Chromosome II"/>
</dbReference>
<evidence type="ECO:0000256" key="6">
    <source>
        <dbReference type="ARBA" id="ARBA00023157"/>
    </source>
</evidence>
<feature type="chain" id="PRO_5001657142" evidence="7">
    <location>
        <begin position="30"/>
        <end position="122"/>
    </location>
</feature>
<evidence type="ECO:0000313" key="8">
    <source>
        <dbReference type="EMBL" id="CDP00896.1"/>
    </source>
</evidence>
<keyword evidence="3" id="KW-0964">Secreted</keyword>
<dbReference type="InterPro" id="IPR039252">
    <property type="entry name" value="RALFL27"/>
</dbReference>
<name>A0A068TXC0_COFCA</name>
<dbReference type="InterPro" id="IPR008801">
    <property type="entry name" value="RALF"/>
</dbReference>
<gene>
    <name evidence="8" type="ORF">GSCOC_T00034338001</name>
</gene>
<keyword evidence="5 7" id="KW-0732">Signal</keyword>
<dbReference type="Gramene" id="CDP00896">
    <property type="protein sequence ID" value="CDP00896"/>
    <property type="gene ID" value="GSCOC_T00034338001"/>
</dbReference>
<sequence>MSFSFKRKKNTGLPFLILFLILWSNLTGASVSSPIKGAGLPCNGTFSTCFLEGSMKSEGEVLRPYATPGRWLQSQQQNTIGYKALQRKPVCSAAQYNNCIVQVNAANGRCTDYNRCKHQNPN</sequence>
<proteinExistence type="inferred from homology"/>
<evidence type="ECO:0000256" key="3">
    <source>
        <dbReference type="ARBA" id="ARBA00022525"/>
    </source>
</evidence>
<evidence type="ECO:0000256" key="2">
    <source>
        <dbReference type="ARBA" id="ARBA00009178"/>
    </source>
</evidence>
<evidence type="ECO:0000256" key="5">
    <source>
        <dbReference type="ARBA" id="ARBA00022729"/>
    </source>
</evidence>
<dbReference type="Pfam" id="PF05498">
    <property type="entry name" value="RALF"/>
    <property type="match status" value="1"/>
</dbReference>
<comment type="similarity">
    <text evidence="2">Belongs to the plant rapid alkalinization factor (RALF) family.</text>
</comment>
<reference evidence="9" key="1">
    <citation type="journal article" date="2014" name="Science">
        <title>The coffee genome provides insight into the convergent evolution of caffeine biosynthesis.</title>
        <authorList>
            <person name="Denoeud F."/>
            <person name="Carretero-Paulet L."/>
            <person name="Dereeper A."/>
            <person name="Droc G."/>
            <person name="Guyot R."/>
            <person name="Pietrella M."/>
            <person name="Zheng C."/>
            <person name="Alberti A."/>
            <person name="Anthony F."/>
            <person name="Aprea G."/>
            <person name="Aury J.M."/>
            <person name="Bento P."/>
            <person name="Bernard M."/>
            <person name="Bocs S."/>
            <person name="Campa C."/>
            <person name="Cenci A."/>
            <person name="Combes M.C."/>
            <person name="Crouzillat D."/>
            <person name="Da Silva C."/>
            <person name="Daddiego L."/>
            <person name="De Bellis F."/>
            <person name="Dussert S."/>
            <person name="Garsmeur O."/>
            <person name="Gayraud T."/>
            <person name="Guignon V."/>
            <person name="Jahn K."/>
            <person name="Jamilloux V."/>
            <person name="Joet T."/>
            <person name="Labadie K."/>
            <person name="Lan T."/>
            <person name="Leclercq J."/>
            <person name="Lepelley M."/>
            <person name="Leroy T."/>
            <person name="Li L.T."/>
            <person name="Librado P."/>
            <person name="Lopez L."/>
            <person name="Munoz A."/>
            <person name="Noel B."/>
            <person name="Pallavicini A."/>
            <person name="Perrotta G."/>
            <person name="Poncet V."/>
            <person name="Pot D."/>
            <person name="Priyono X."/>
            <person name="Rigoreau M."/>
            <person name="Rouard M."/>
            <person name="Rozas J."/>
            <person name="Tranchant-Dubreuil C."/>
            <person name="VanBuren R."/>
            <person name="Zhang Q."/>
            <person name="Andrade A.C."/>
            <person name="Argout X."/>
            <person name="Bertrand B."/>
            <person name="de Kochko A."/>
            <person name="Graziosi G."/>
            <person name="Henry R.J."/>
            <person name="Jayarama X."/>
            <person name="Ming R."/>
            <person name="Nagai C."/>
            <person name="Rounsley S."/>
            <person name="Sankoff D."/>
            <person name="Giuliano G."/>
            <person name="Albert V.A."/>
            <person name="Wincker P."/>
            <person name="Lashermes P."/>
        </authorList>
    </citation>
    <scope>NUCLEOTIDE SEQUENCE [LARGE SCALE GENOMIC DNA]</scope>
    <source>
        <strain evidence="9">cv. DH200-94</strain>
    </source>
</reference>
<keyword evidence="4" id="KW-0372">Hormone</keyword>
<accession>A0A068TXC0</accession>
<feature type="signal peptide" evidence="7">
    <location>
        <begin position="1"/>
        <end position="29"/>
    </location>
</feature>
<evidence type="ECO:0000256" key="1">
    <source>
        <dbReference type="ARBA" id="ARBA00004613"/>
    </source>
</evidence>
<keyword evidence="9" id="KW-1185">Reference proteome</keyword>
<dbReference type="InParanoid" id="A0A068TXC0"/>
<keyword evidence="6" id="KW-1015">Disulfide bond</keyword>
<evidence type="ECO:0000313" key="9">
    <source>
        <dbReference type="Proteomes" id="UP000295252"/>
    </source>
</evidence>
<evidence type="ECO:0000256" key="7">
    <source>
        <dbReference type="SAM" id="SignalP"/>
    </source>
</evidence>
<dbReference type="GO" id="GO:0005576">
    <property type="term" value="C:extracellular region"/>
    <property type="evidence" value="ECO:0007669"/>
    <property type="project" value="UniProtKB-SubCell"/>
</dbReference>
<dbReference type="EMBL" id="HG739090">
    <property type="protein sequence ID" value="CDP00896.1"/>
    <property type="molecule type" value="Genomic_DNA"/>
</dbReference>
<comment type="subcellular location">
    <subcellularLocation>
        <location evidence="1">Secreted</location>
    </subcellularLocation>
</comment>
<dbReference type="AlphaFoldDB" id="A0A068TXC0"/>